<proteinExistence type="inferred from homology"/>
<evidence type="ECO:0000259" key="4">
    <source>
        <dbReference type="Pfam" id="PF00478"/>
    </source>
</evidence>
<dbReference type="PANTHER" id="PTHR11911">
    <property type="entry name" value="INOSINE-5-MONOPHOSPHATE DEHYDROGENASE RELATED"/>
    <property type="match status" value="1"/>
</dbReference>
<dbReference type="SMART" id="SM01240">
    <property type="entry name" value="IMPDH"/>
    <property type="match status" value="1"/>
</dbReference>
<dbReference type="InterPro" id="IPR013785">
    <property type="entry name" value="Aldolase_TIM"/>
</dbReference>
<dbReference type="InterPro" id="IPR005992">
    <property type="entry name" value="IMP_DH-rel2"/>
</dbReference>
<reference evidence="5" key="1">
    <citation type="submission" date="2018-05" db="EMBL/GenBank/DDBJ databases">
        <authorList>
            <person name="Lanie J.A."/>
            <person name="Ng W.-L."/>
            <person name="Kazmierczak K.M."/>
            <person name="Andrzejewski T.M."/>
            <person name="Davidsen T.M."/>
            <person name="Wayne K.J."/>
            <person name="Tettelin H."/>
            <person name="Glass J.I."/>
            <person name="Rusch D."/>
            <person name="Podicherti R."/>
            <person name="Tsui H.-C.T."/>
            <person name="Winkler M.E."/>
        </authorList>
    </citation>
    <scope>NUCLEOTIDE SEQUENCE</scope>
</reference>
<dbReference type="Gene3D" id="3.20.20.70">
    <property type="entry name" value="Aldolase class I"/>
    <property type="match status" value="1"/>
</dbReference>
<evidence type="ECO:0000256" key="1">
    <source>
        <dbReference type="ARBA" id="ARBA00005502"/>
    </source>
</evidence>
<evidence type="ECO:0000256" key="2">
    <source>
        <dbReference type="ARBA" id="ARBA00023002"/>
    </source>
</evidence>
<organism evidence="5">
    <name type="scientific">marine metagenome</name>
    <dbReference type="NCBI Taxonomy" id="408172"/>
    <lineage>
        <taxon>unclassified sequences</taxon>
        <taxon>metagenomes</taxon>
        <taxon>ecological metagenomes</taxon>
    </lineage>
</organism>
<dbReference type="GO" id="GO:0003938">
    <property type="term" value="F:IMP dehydrogenase activity"/>
    <property type="evidence" value="ECO:0007669"/>
    <property type="project" value="InterPro"/>
</dbReference>
<dbReference type="InterPro" id="IPR001093">
    <property type="entry name" value="IMP_DH_GMPRt"/>
</dbReference>
<dbReference type="NCBIfam" id="TIGR01304">
    <property type="entry name" value="IMP_DH_rel_2"/>
    <property type="match status" value="1"/>
</dbReference>
<protein>
    <recommendedName>
        <fullName evidence="4">IMP dehydrogenase/GMP reductase domain-containing protein</fullName>
    </recommendedName>
</protein>
<keyword evidence="3" id="KW-0520">NAD</keyword>
<accession>A0A381X0Y5</accession>
<comment type="similarity">
    <text evidence="1">Belongs to the IMPDH/GMPR family.</text>
</comment>
<evidence type="ECO:0000256" key="3">
    <source>
        <dbReference type="ARBA" id="ARBA00023027"/>
    </source>
</evidence>
<sequence>MSNLRQLRRTYGFDEVAIAPGTVTVNPEMTDTSFKLGDVSIKIPILGSAMDAVANPYFIGKMHEQGALSVMNLEGVQTRYDDPEGVLAEIADTPNDMVTAVMQKVYSSPIKEALIGRRVEEIKATGSKCSVSVTPAFTKSYAPLAVEAGADMIVVQSTVTTARHSSNSIKGLQFPELLEMVKVPILVGNCVGYDVATEIMETGIHGILIGVGPGAACTTREVTGVGIPQVTATMDCALARDDFFQRTGKYIPIITDGGIRTGGELCKAIASGADAVMIGTPLAQSKEAPGQGFNWGMASPHPALPRGTRVNVGVKGTLKELFYGPSSVSNGTQNLVGALKACMGMVGALNIEDMHSAEIVVAPSIKTEGKHYQLGLE</sequence>
<dbReference type="EMBL" id="UINC01013488">
    <property type="protein sequence ID" value="SVA58242.1"/>
    <property type="molecule type" value="Genomic_DNA"/>
</dbReference>
<keyword evidence="2" id="KW-0560">Oxidoreductase</keyword>
<gene>
    <name evidence="5" type="ORF">METZ01_LOCUS111096</name>
</gene>
<dbReference type="PANTHER" id="PTHR11911:SF85">
    <property type="entry name" value="INOSINE-5'-MONOPHOSPHATE DEHYDROGENASE"/>
    <property type="match status" value="1"/>
</dbReference>
<dbReference type="AlphaFoldDB" id="A0A381X0Y5"/>
<dbReference type="GO" id="GO:0006183">
    <property type="term" value="P:GTP biosynthetic process"/>
    <property type="evidence" value="ECO:0007669"/>
    <property type="project" value="TreeGrafter"/>
</dbReference>
<dbReference type="SUPFAM" id="SSF51412">
    <property type="entry name" value="Inosine monophosphate dehydrogenase (IMPDH)"/>
    <property type="match status" value="1"/>
</dbReference>
<dbReference type="InterPro" id="IPR005990">
    <property type="entry name" value="IMP_DH"/>
</dbReference>
<feature type="domain" description="IMP dehydrogenase/GMP reductase" evidence="4">
    <location>
        <begin position="11"/>
        <end position="358"/>
    </location>
</feature>
<evidence type="ECO:0000313" key="5">
    <source>
        <dbReference type="EMBL" id="SVA58242.1"/>
    </source>
</evidence>
<dbReference type="Pfam" id="PF00478">
    <property type="entry name" value="IMPDH"/>
    <property type="match status" value="1"/>
</dbReference>
<name>A0A381X0Y5_9ZZZZ</name>